<evidence type="ECO:0000256" key="3">
    <source>
        <dbReference type="ARBA" id="ARBA00022499"/>
    </source>
</evidence>
<keyword evidence="14" id="KW-1185">Reference proteome</keyword>
<dbReference type="Pfam" id="PF02200">
    <property type="entry name" value="STE"/>
    <property type="match status" value="1"/>
</dbReference>
<evidence type="ECO:0000256" key="9">
    <source>
        <dbReference type="ARBA" id="ARBA00069242"/>
    </source>
</evidence>
<organism evidence="13 14">
    <name type="scientific">Dacryopinax primogenitus (strain DJM 731)</name>
    <name type="common">Brown rot fungus</name>
    <dbReference type="NCBI Taxonomy" id="1858805"/>
    <lineage>
        <taxon>Eukaryota</taxon>
        <taxon>Fungi</taxon>
        <taxon>Dikarya</taxon>
        <taxon>Basidiomycota</taxon>
        <taxon>Agaricomycotina</taxon>
        <taxon>Dacrymycetes</taxon>
        <taxon>Dacrymycetales</taxon>
        <taxon>Dacrymycetaceae</taxon>
        <taxon>Dacryopinax</taxon>
    </lineage>
</organism>
<dbReference type="SMART" id="SM00424">
    <property type="entry name" value="STE"/>
    <property type="match status" value="1"/>
</dbReference>
<comment type="similarity">
    <text evidence="8">Belongs to the STE12 transcription factor family.</text>
</comment>
<dbReference type="STRING" id="1858805.M5FNB8"/>
<keyword evidence="10" id="KW-0479">Metal-binding</keyword>
<dbReference type="RefSeq" id="XP_040624068.1">
    <property type="nucleotide sequence ID" value="XM_040776718.1"/>
</dbReference>
<dbReference type="GO" id="GO:0003700">
    <property type="term" value="F:DNA-binding transcription factor activity"/>
    <property type="evidence" value="ECO:0007669"/>
    <property type="project" value="InterPro"/>
</dbReference>
<dbReference type="PANTHER" id="PTHR47427:SF1">
    <property type="entry name" value="PROTEIN STE12"/>
    <property type="match status" value="1"/>
</dbReference>
<evidence type="ECO:0000313" key="14">
    <source>
        <dbReference type="Proteomes" id="UP000030653"/>
    </source>
</evidence>
<dbReference type="GO" id="GO:0008270">
    <property type="term" value="F:zinc ion binding"/>
    <property type="evidence" value="ECO:0007669"/>
    <property type="project" value="UniProtKB-KW"/>
</dbReference>
<accession>M5FNB8</accession>
<keyword evidence="7" id="KW-0539">Nucleus</keyword>
<dbReference type="InterPro" id="IPR013087">
    <property type="entry name" value="Znf_C2H2_type"/>
</dbReference>
<feature type="region of interest" description="Disordered" evidence="11">
    <location>
        <begin position="301"/>
        <end position="340"/>
    </location>
</feature>
<dbReference type="PANTHER" id="PTHR47427">
    <property type="entry name" value="PROTEIN STE12"/>
    <property type="match status" value="1"/>
</dbReference>
<comment type="subcellular location">
    <subcellularLocation>
        <location evidence="1">Nucleus</location>
        <location evidence="1">Nucleolus</location>
    </subcellularLocation>
    <subcellularLocation>
        <location evidence="2">Nucleus</location>
        <location evidence="2">Nucleoplasm</location>
    </subcellularLocation>
</comment>
<name>M5FNB8_DACPD</name>
<protein>
    <recommendedName>
        <fullName evidence="9">Wilms tumor protein homolog</fullName>
    </recommendedName>
</protein>
<dbReference type="HOGENOM" id="CLU_343587_0_0_1"/>
<keyword evidence="5" id="KW-0805">Transcription regulation</keyword>
<evidence type="ECO:0000256" key="8">
    <source>
        <dbReference type="ARBA" id="ARBA00024345"/>
    </source>
</evidence>
<dbReference type="InterPro" id="IPR036236">
    <property type="entry name" value="Znf_C2H2_sf"/>
</dbReference>
<keyword evidence="10" id="KW-0862">Zinc</keyword>
<sequence length="778" mass="86167">MNTPSPISDLEEQRNQQIALFNGYAHTSQQPFLPSPPMSVAGAQLANADAVPRPLTMHEQQLLAHLDRLKFFLATAPSQWEDGNMGSTSPPEHQHPALNRFLLPSSEYVSCVLWNGLYHITGTDIVRALVFRFEAFGRPVRNMKKFEEGVFSDLRNLKPGTDACLEEPKSAFLDLLFKYQCIRTQKKQKVFYWFSVPHDRLFLDALERDLKRERMGLEATTVVVGEPARSFKYDSKRSLYDQFLKGQSVDGEDELDQAARQAGVISNYDVPAGTMTPEPTPIPGHISNMFSLFEGSPTYKQRRKRALKPSRSSRFSRPSSMMGEARSESISDWESDSQRSTSVDLSMPHIQYQEATYMQMNPNQYVQYVSPPAFQQQFYMNQPMPTPPSSVASSFFEMQAPMMKTKVFACQLHTCGRVFKRMEHLRRHQRTHTMEKPYACAKCCKRFSRSDNLAQHVRTHGREEGTGAGILASQLRVSVQESISEPEFESDEDSLMSDPREIEVTVEEGAAAEGEEGLLLRQTAMAGEHSLYNVPQFAASAPNVSLSSEGFTYGGLATPPGSAPFMPADGSAWPPQTNNFLFAQEMHRPPTAPATPNLEQLKPSAFGAYGPSPIRRHRSVTPNLPAPVPQAYLRRGNSADNYAPSKAWHTKYTSPLATPLVSSPVAEPETATQENYMRGMNSTEMDNGLLRSDGSYASASSGVPELTYSIFDSPFNSASSSSSLPSLHLFTDPKDLVSPTGTSALFSFDAAAATPTPTAASVAEAFSEFTKGRRSTAL</sequence>
<dbReference type="InterPro" id="IPR003120">
    <property type="entry name" value="Ste12"/>
</dbReference>
<keyword evidence="4" id="KW-0832">Ubl conjugation</keyword>
<dbReference type="AlphaFoldDB" id="M5FNB8"/>
<proteinExistence type="inferred from homology"/>
<evidence type="ECO:0000256" key="10">
    <source>
        <dbReference type="PROSITE-ProRule" id="PRU00042"/>
    </source>
</evidence>
<dbReference type="FunFam" id="3.30.160.60:FF:000063">
    <property type="entry name" value="Wilms tumor 1-KTS isoform"/>
    <property type="match status" value="1"/>
</dbReference>
<evidence type="ECO:0000259" key="12">
    <source>
        <dbReference type="PROSITE" id="PS50157"/>
    </source>
</evidence>
<feature type="compositionally biased region" description="Polar residues" evidence="11">
    <location>
        <begin position="328"/>
        <end position="340"/>
    </location>
</feature>
<gene>
    <name evidence="13" type="ORF">DACRYDRAFT_85168</name>
</gene>
<dbReference type="SMART" id="SM00355">
    <property type="entry name" value="ZnF_C2H2"/>
    <property type="match status" value="2"/>
</dbReference>
<dbReference type="GO" id="GO:1990527">
    <property type="term" value="C:Tec1p-Ste12p-Dig1p complex"/>
    <property type="evidence" value="ECO:0007669"/>
    <property type="project" value="TreeGrafter"/>
</dbReference>
<feature type="compositionally biased region" description="Low complexity" evidence="11">
    <location>
        <begin position="309"/>
        <end position="320"/>
    </location>
</feature>
<dbReference type="GO" id="GO:1990526">
    <property type="term" value="C:Ste12p-Dig1p-Dig2p complex"/>
    <property type="evidence" value="ECO:0007669"/>
    <property type="project" value="TreeGrafter"/>
</dbReference>
<evidence type="ECO:0000256" key="5">
    <source>
        <dbReference type="ARBA" id="ARBA00023015"/>
    </source>
</evidence>
<dbReference type="Gene3D" id="3.30.160.60">
    <property type="entry name" value="Classic Zinc Finger"/>
    <property type="match status" value="2"/>
</dbReference>
<evidence type="ECO:0000256" key="7">
    <source>
        <dbReference type="ARBA" id="ARBA00023242"/>
    </source>
</evidence>
<keyword evidence="10" id="KW-0863">Zinc-finger</keyword>
<dbReference type="SUPFAM" id="SSF57667">
    <property type="entry name" value="beta-beta-alpha zinc fingers"/>
    <property type="match status" value="1"/>
</dbReference>
<dbReference type="GeneID" id="63691780"/>
<evidence type="ECO:0000256" key="2">
    <source>
        <dbReference type="ARBA" id="ARBA00004642"/>
    </source>
</evidence>
<dbReference type="Pfam" id="PF00096">
    <property type="entry name" value="zf-C2H2"/>
    <property type="match status" value="2"/>
</dbReference>
<dbReference type="PROSITE" id="PS00028">
    <property type="entry name" value="ZINC_FINGER_C2H2_1"/>
    <property type="match status" value="2"/>
</dbReference>
<dbReference type="GO" id="GO:0005730">
    <property type="term" value="C:nucleolus"/>
    <property type="evidence" value="ECO:0007669"/>
    <property type="project" value="UniProtKB-SubCell"/>
</dbReference>
<feature type="domain" description="C2H2-type" evidence="12">
    <location>
        <begin position="438"/>
        <end position="465"/>
    </location>
</feature>
<dbReference type="GO" id="GO:0005654">
    <property type="term" value="C:nucleoplasm"/>
    <property type="evidence" value="ECO:0007669"/>
    <property type="project" value="UniProtKB-SubCell"/>
</dbReference>
<dbReference type="Proteomes" id="UP000030653">
    <property type="component" value="Unassembled WGS sequence"/>
</dbReference>
<keyword evidence="6" id="KW-0804">Transcription</keyword>
<evidence type="ECO:0000256" key="6">
    <source>
        <dbReference type="ARBA" id="ARBA00023163"/>
    </source>
</evidence>
<dbReference type="OrthoDB" id="654211at2759"/>
<evidence type="ECO:0000256" key="1">
    <source>
        <dbReference type="ARBA" id="ARBA00004604"/>
    </source>
</evidence>
<evidence type="ECO:0000313" key="13">
    <source>
        <dbReference type="EMBL" id="EJT97170.1"/>
    </source>
</evidence>
<keyword evidence="3" id="KW-1017">Isopeptide bond</keyword>
<reference evidence="13 14" key="1">
    <citation type="journal article" date="2012" name="Science">
        <title>The Paleozoic origin of enzymatic lignin decomposition reconstructed from 31 fungal genomes.</title>
        <authorList>
            <person name="Floudas D."/>
            <person name="Binder M."/>
            <person name="Riley R."/>
            <person name="Barry K."/>
            <person name="Blanchette R.A."/>
            <person name="Henrissat B."/>
            <person name="Martinez A.T."/>
            <person name="Otillar R."/>
            <person name="Spatafora J.W."/>
            <person name="Yadav J.S."/>
            <person name="Aerts A."/>
            <person name="Benoit I."/>
            <person name="Boyd A."/>
            <person name="Carlson A."/>
            <person name="Copeland A."/>
            <person name="Coutinho P.M."/>
            <person name="de Vries R.P."/>
            <person name="Ferreira P."/>
            <person name="Findley K."/>
            <person name="Foster B."/>
            <person name="Gaskell J."/>
            <person name="Glotzer D."/>
            <person name="Gorecki P."/>
            <person name="Heitman J."/>
            <person name="Hesse C."/>
            <person name="Hori C."/>
            <person name="Igarashi K."/>
            <person name="Jurgens J.A."/>
            <person name="Kallen N."/>
            <person name="Kersten P."/>
            <person name="Kohler A."/>
            <person name="Kuees U."/>
            <person name="Kumar T.K.A."/>
            <person name="Kuo A."/>
            <person name="LaButti K."/>
            <person name="Larrondo L.F."/>
            <person name="Lindquist E."/>
            <person name="Ling A."/>
            <person name="Lombard V."/>
            <person name="Lucas S."/>
            <person name="Lundell T."/>
            <person name="Martin R."/>
            <person name="McLaughlin D.J."/>
            <person name="Morgenstern I."/>
            <person name="Morin E."/>
            <person name="Murat C."/>
            <person name="Nagy L.G."/>
            <person name="Nolan M."/>
            <person name="Ohm R.A."/>
            <person name="Patyshakuliyeva A."/>
            <person name="Rokas A."/>
            <person name="Ruiz-Duenas F.J."/>
            <person name="Sabat G."/>
            <person name="Salamov A."/>
            <person name="Samejima M."/>
            <person name="Schmutz J."/>
            <person name="Slot J.C."/>
            <person name="St John F."/>
            <person name="Stenlid J."/>
            <person name="Sun H."/>
            <person name="Sun S."/>
            <person name="Syed K."/>
            <person name="Tsang A."/>
            <person name="Wiebenga A."/>
            <person name="Young D."/>
            <person name="Pisabarro A."/>
            <person name="Eastwood D.C."/>
            <person name="Martin F."/>
            <person name="Cullen D."/>
            <person name="Grigoriev I.V."/>
            <person name="Hibbett D.S."/>
        </authorList>
    </citation>
    <scope>NUCLEOTIDE SEQUENCE [LARGE SCALE GENOMIC DNA]</scope>
    <source>
        <strain evidence="13 14">DJM-731 SS1</strain>
    </source>
</reference>
<dbReference type="InterPro" id="IPR052127">
    <property type="entry name" value="STE12_transcription_factor"/>
</dbReference>
<evidence type="ECO:0000256" key="11">
    <source>
        <dbReference type="SAM" id="MobiDB-lite"/>
    </source>
</evidence>
<feature type="domain" description="C2H2-type" evidence="12">
    <location>
        <begin position="408"/>
        <end position="437"/>
    </location>
</feature>
<dbReference type="PROSITE" id="PS50157">
    <property type="entry name" value="ZINC_FINGER_C2H2_2"/>
    <property type="match status" value="2"/>
</dbReference>
<dbReference type="EMBL" id="JH795878">
    <property type="protein sequence ID" value="EJT97170.1"/>
    <property type="molecule type" value="Genomic_DNA"/>
</dbReference>
<evidence type="ECO:0000256" key="4">
    <source>
        <dbReference type="ARBA" id="ARBA00022843"/>
    </source>
</evidence>